<evidence type="ECO:0000313" key="12">
    <source>
        <dbReference type="Proteomes" id="UP000007468"/>
    </source>
</evidence>
<dbReference type="AlphaFoldDB" id="D6GQE3"/>
<dbReference type="SUPFAM" id="SSF55874">
    <property type="entry name" value="ATPase domain of HSP90 chaperone/DNA topoisomerase II/histidine kinase"/>
    <property type="match status" value="1"/>
</dbReference>
<evidence type="ECO:0000259" key="8">
    <source>
        <dbReference type="Pfam" id="PF02518"/>
    </source>
</evidence>
<keyword evidence="3 7" id="KW-0812">Transmembrane</keyword>
<evidence type="ECO:0000256" key="7">
    <source>
        <dbReference type="SAM" id="Phobius"/>
    </source>
</evidence>
<feature type="domain" description="Histidine kinase/HSP90-like ATPase" evidence="8">
    <location>
        <begin position="426"/>
        <end position="526"/>
    </location>
</feature>
<keyword evidence="12" id="KW-1185">Reference proteome</keyword>
<evidence type="ECO:0000259" key="10">
    <source>
        <dbReference type="Pfam" id="PF06580"/>
    </source>
</evidence>
<sequence length="528" mass="59730">MDNREKQTTESIAQTSDYVASYLDKIKTLSNLIAMYPQISEILENPSSKSADGLLTMVNISASSDPRIQTIAVISKNGFAITSNSDMAMPLSRNMMNEEWYKVAVQSNQMPVVTSLRHGDFVMDRENLVISISHEIVDEHGNHLGVVLIDISYRFIEDYISSIDLGERGYAYILDNANNVLYHPDESVFFNEQKKKELVSLAEGTERLPHYFVTSAEIPHSDWRLIGVSSTESTMLLKKKLIEGILLVNFLLIFASIALSVMISRRLTKPIVELQNAMMSLDKSWGHIAVNSNSSVEIVALTTEYNALLDRIKVLTEDIAQKENAKRLFELKALQSQINPHFLYNTLDTILWLAEFGETEKVVAVSKSLGEMLRLSLDIHQTLVPLQSELANTENYLRIQQTRYEDKICYRIQGEEELLSVSVPKLILQPIVENSIYHGIRPQRGKGYIEIVYEKRDGKLIITVSDNGVGYFSSVEENDRNLIKAKLGGIGMKNVDQRIKLLYGNQYGIEVRENQPHGTVVIYTLKCE</sequence>
<evidence type="ECO:0000256" key="2">
    <source>
        <dbReference type="ARBA" id="ARBA00022475"/>
    </source>
</evidence>
<dbReference type="Gene3D" id="3.30.450.20">
    <property type="entry name" value="PAS domain"/>
    <property type="match status" value="2"/>
</dbReference>
<evidence type="ECO:0000256" key="6">
    <source>
        <dbReference type="SAM" id="Coils"/>
    </source>
</evidence>
<dbReference type="STRING" id="546269.HMPREF0389_00918"/>
<keyword evidence="4 7" id="KW-1133">Transmembrane helix</keyword>
<dbReference type="Gene3D" id="6.10.340.10">
    <property type="match status" value="1"/>
</dbReference>
<organism evidence="11 12">
    <name type="scientific">Filifactor alocis (strain ATCC 35896 / CCUG 47790 / D40 B5)</name>
    <name type="common">Fusobacterium alocis</name>
    <dbReference type="NCBI Taxonomy" id="546269"/>
    <lineage>
        <taxon>Bacteria</taxon>
        <taxon>Bacillati</taxon>
        <taxon>Bacillota</taxon>
        <taxon>Clostridia</taxon>
        <taxon>Peptostreptococcales</taxon>
        <taxon>Filifactoraceae</taxon>
        <taxon>Filifactor</taxon>
    </lineage>
</organism>
<dbReference type="GO" id="GO:0005886">
    <property type="term" value="C:plasma membrane"/>
    <property type="evidence" value="ECO:0007669"/>
    <property type="project" value="UniProtKB-SubCell"/>
</dbReference>
<dbReference type="Proteomes" id="UP000007468">
    <property type="component" value="Chromosome"/>
</dbReference>
<dbReference type="Pfam" id="PF06580">
    <property type="entry name" value="His_kinase"/>
    <property type="match status" value="1"/>
</dbReference>
<name>D6GQE3_FILAD</name>
<feature type="coiled-coil region" evidence="6">
    <location>
        <begin position="298"/>
        <end position="325"/>
    </location>
</feature>
<evidence type="ECO:0000313" key="11">
    <source>
        <dbReference type="EMBL" id="EFE28996.2"/>
    </source>
</evidence>
<dbReference type="GO" id="GO:0000155">
    <property type="term" value="F:phosphorelay sensor kinase activity"/>
    <property type="evidence" value="ECO:0007669"/>
    <property type="project" value="InterPro"/>
</dbReference>
<dbReference type="PANTHER" id="PTHR42713:SF2">
    <property type="entry name" value="TWO-COMPONENT SENSOR KINASE YESM"/>
    <property type="match status" value="1"/>
</dbReference>
<dbReference type="HOGENOM" id="CLU_020473_6_1_9"/>
<dbReference type="PATRIC" id="fig|546269.5.peg.1421"/>
<comment type="subcellular location">
    <subcellularLocation>
        <location evidence="1">Cell membrane</location>
        <topology evidence="1">Multi-pass membrane protein</topology>
    </subcellularLocation>
</comment>
<evidence type="ECO:0000256" key="5">
    <source>
        <dbReference type="ARBA" id="ARBA00023136"/>
    </source>
</evidence>
<feature type="domain" description="Cache" evidence="9">
    <location>
        <begin position="7"/>
        <end position="227"/>
    </location>
</feature>
<keyword evidence="6" id="KW-0175">Coiled coil</keyword>
<dbReference type="Pfam" id="PF02518">
    <property type="entry name" value="HATPase_c"/>
    <property type="match status" value="1"/>
</dbReference>
<gene>
    <name evidence="11" type="ordered locus">HMPREF0389_00918</name>
</gene>
<evidence type="ECO:0000256" key="4">
    <source>
        <dbReference type="ARBA" id="ARBA00022989"/>
    </source>
</evidence>
<dbReference type="CDD" id="cd18773">
    <property type="entry name" value="PDC1_HK_sensor"/>
    <property type="match status" value="1"/>
</dbReference>
<dbReference type="InterPro" id="IPR010559">
    <property type="entry name" value="Sig_transdc_His_kin_internal"/>
</dbReference>
<dbReference type="eggNOG" id="COG2972">
    <property type="taxonomic scope" value="Bacteria"/>
</dbReference>
<dbReference type="KEGG" id="faa:HMPREF0389_00918"/>
<dbReference type="EMBL" id="CP002390">
    <property type="protein sequence ID" value="EFE28996.2"/>
    <property type="molecule type" value="Genomic_DNA"/>
</dbReference>
<evidence type="ECO:0000259" key="9">
    <source>
        <dbReference type="Pfam" id="PF02743"/>
    </source>
</evidence>
<dbReference type="Pfam" id="PF02743">
    <property type="entry name" value="dCache_1"/>
    <property type="match status" value="1"/>
</dbReference>
<proteinExistence type="predicted"/>
<dbReference type="InterPro" id="IPR003594">
    <property type="entry name" value="HATPase_dom"/>
</dbReference>
<feature type="transmembrane region" description="Helical" evidence="7">
    <location>
        <begin position="244"/>
        <end position="263"/>
    </location>
</feature>
<evidence type="ECO:0000256" key="1">
    <source>
        <dbReference type="ARBA" id="ARBA00004651"/>
    </source>
</evidence>
<dbReference type="Gene3D" id="3.30.565.10">
    <property type="entry name" value="Histidine kinase-like ATPase, C-terminal domain"/>
    <property type="match status" value="1"/>
</dbReference>
<protein>
    <submittedName>
        <fullName evidence="11">Cache domain protein</fullName>
    </submittedName>
</protein>
<dbReference type="PANTHER" id="PTHR42713">
    <property type="entry name" value="HISTIDINE KINASE-RELATED"/>
    <property type="match status" value="1"/>
</dbReference>
<reference evidence="12" key="1">
    <citation type="submission" date="2010-12" db="EMBL/GenBank/DDBJ databases">
        <title>The genome sequence of Filifactor alocis strain ATCC 35896.</title>
        <authorList>
            <consortium name="The Broad Institute Genome Sequencing Platform"/>
            <person name="Ward D."/>
            <person name="Earl A."/>
            <person name="Feldgarden M."/>
            <person name="Young S.K."/>
            <person name="Gargeya S."/>
            <person name="Zeng Q."/>
            <person name="Alvarado L."/>
            <person name="Berlin A."/>
            <person name="Bochicchio J."/>
            <person name="Chapman S.B."/>
            <person name="Chen Z."/>
            <person name="Freedman E."/>
            <person name="Gellesch M."/>
            <person name="Goldberg J."/>
            <person name="Griggs A."/>
            <person name="Gujja S."/>
            <person name="Heilman E."/>
            <person name="Heiman D."/>
            <person name="Howarth C."/>
            <person name="Mehta T."/>
            <person name="Neiman D."/>
            <person name="Pearson M."/>
            <person name="Roberts A."/>
            <person name="Saif S."/>
            <person name="Shea T."/>
            <person name="Shenoy N."/>
            <person name="Sisk P."/>
            <person name="Stolte C."/>
            <person name="Sykes S."/>
            <person name="White J."/>
            <person name="Yandava C."/>
            <person name="Izard J."/>
            <person name="Blanton J.M."/>
            <person name="Baranova O.V."/>
            <person name="Tanner A.C."/>
            <person name="Dewhirst F.E."/>
            <person name="Haas B."/>
            <person name="Nusbaum C."/>
            <person name="Birren B."/>
        </authorList>
    </citation>
    <scope>NUCLEOTIDE SEQUENCE [LARGE SCALE GENOMIC DNA]</scope>
    <source>
        <strain evidence="12">ATCC 35896 / D40 B5</strain>
    </source>
</reference>
<dbReference type="InterPro" id="IPR051552">
    <property type="entry name" value="HptR"/>
</dbReference>
<feature type="domain" description="Signal transduction histidine kinase internal region" evidence="10">
    <location>
        <begin position="330"/>
        <end position="408"/>
    </location>
</feature>
<keyword evidence="5 7" id="KW-0472">Membrane</keyword>
<dbReference type="InterPro" id="IPR036890">
    <property type="entry name" value="HATPase_C_sf"/>
</dbReference>
<accession>D6GQE3</accession>
<evidence type="ECO:0000256" key="3">
    <source>
        <dbReference type="ARBA" id="ARBA00022692"/>
    </source>
</evidence>
<dbReference type="InterPro" id="IPR033479">
    <property type="entry name" value="dCache_1"/>
</dbReference>
<keyword evidence="2" id="KW-1003">Cell membrane</keyword>